<evidence type="ECO:0000313" key="2">
    <source>
        <dbReference type="EMBL" id="KDR63228.1"/>
    </source>
</evidence>
<feature type="compositionally biased region" description="Acidic residues" evidence="1">
    <location>
        <begin position="18"/>
        <end position="33"/>
    </location>
</feature>
<feature type="region of interest" description="Disordered" evidence="1">
    <location>
        <begin position="1"/>
        <end position="103"/>
    </location>
</feature>
<reference evidence="2 3" key="1">
    <citation type="submission" date="2014-03" db="EMBL/GenBank/DDBJ databases">
        <title>Genome Sequence of Streptomyces wadayamensis A23 strain, an endophytic actinobacteria from Citrus reticulata.</title>
        <authorList>
            <person name="de Oliveira L.G."/>
            <person name="Tormet G.D."/>
            <person name="Marcon J."/>
            <person name="Samborsky M."/>
            <person name="Araujo W.L."/>
            <person name="de Azevedo J.L."/>
        </authorList>
    </citation>
    <scope>NUCLEOTIDE SEQUENCE [LARGE SCALE GENOMIC DNA]</scope>
    <source>
        <strain evidence="2 3">A23</strain>
    </source>
</reference>
<name>A0ABR4SC52_9ACTN</name>
<sequence>MRPAALSGAGRLGPVEGDGAEDEGTEPLDEGEPDVVAALLTGAGPEGVAGGVGGAGRDEGPEPDGAAGSTGPPDLAGEACPVEEEPAVGEAPPGAPPTGPDPLAEFLAMARWTGRSGRDCAGVRPAGGAESGRTAGAGAGAGEGAGEGVADSVLLPVPGTVGALPGC</sequence>
<evidence type="ECO:0000256" key="1">
    <source>
        <dbReference type="SAM" id="MobiDB-lite"/>
    </source>
</evidence>
<accession>A0ABR4SC52</accession>
<feature type="region of interest" description="Disordered" evidence="1">
    <location>
        <begin position="116"/>
        <end position="167"/>
    </location>
</feature>
<protein>
    <submittedName>
        <fullName evidence="2">Uncharacterized protein</fullName>
    </submittedName>
</protein>
<proteinExistence type="predicted"/>
<keyword evidence="3" id="KW-1185">Reference proteome</keyword>
<evidence type="ECO:0000313" key="3">
    <source>
        <dbReference type="Proteomes" id="UP000027443"/>
    </source>
</evidence>
<dbReference type="EMBL" id="JHDU01000010">
    <property type="protein sequence ID" value="KDR63228.1"/>
    <property type="molecule type" value="Genomic_DNA"/>
</dbReference>
<dbReference type="Proteomes" id="UP000027443">
    <property type="component" value="Unassembled WGS sequence"/>
</dbReference>
<comment type="caution">
    <text evidence="2">The sequence shown here is derived from an EMBL/GenBank/DDBJ whole genome shotgun (WGS) entry which is preliminary data.</text>
</comment>
<organism evidence="2 3">
    <name type="scientific">Streptomyces wadayamensis</name>
    <dbReference type="NCBI Taxonomy" id="141454"/>
    <lineage>
        <taxon>Bacteria</taxon>
        <taxon>Bacillati</taxon>
        <taxon>Actinomycetota</taxon>
        <taxon>Actinomycetes</taxon>
        <taxon>Kitasatosporales</taxon>
        <taxon>Streptomycetaceae</taxon>
        <taxon>Streptomyces</taxon>
    </lineage>
</organism>
<gene>
    <name evidence="2" type="ORF">DC60_13435</name>
</gene>
<feature type="compositionally biased region" description="Gly residues" evidence="1">
    <location>
        <begin position="135"/>
        <end position="147"/>
    </location>
</feature>
<feature type="compositionally biased region" description="Gly residues" evidence="1">
    <location>
        <begin position="44"/>
        <end position="55"/>
    </location>
</feature>